<dbReference type="Gene3D" id="1.10.1740.10">
    <property type="match status" value="1"/>
</dbReference>
<evidence type="ECO:0000256" key="1">
    <source>
        <dbReference type="ARBA" id="ARBA00010641"/>
    </source>
</evidence>
<evidence type="ECO:0000256" key="2">
    <source>
        <dbReference type="ARBA" id="ARBA00023015"/>
    </source>
</evidence>
<comment type="caution">
    <text evidence="8">The sequence shown here is derived from an EMBL/GenBank/DDBJ whole genome shotgun (WGS) entry which is preliminary data.</text>
</comment>
<keyword evidence="4" id="KW-0804">Transcription</keyword>
<dbReference type="SUPFAM" id="SSF88946">
    <property type="entry name" value="Sigma2 domain of RNA polymerase sigma factors"/>
    <property type="match status" value="1"/>
</dbReference>
<organism evidence="8 9">
    <name type="scientific">Streptomyces marispadix</name>
    <dbReference type="NCBI Taxonomy" id="2922868"/>
    <lineage>
        <taxon>Bacteria</taxon>
        <taxon>Bacillati</taxon>
        <taxon>Actinomycetota</taxon>
        <taxon>Actinomycetes</taxon>
        <taxon>Kitasatosporales</taxon>
        <taxon>Streptomycetaceae</taxon>
        <taxon>Streptomyces</taxon>
    </lineage>
</organism>
<name>A0ABS9T236_9ACTN</name>
<evidence type="ECO:0000256" key="5">
    <source>
        <dbReference type="SAM" id="MobiDB-lite"/>
    </source>
</evidence>
<feature type="domain" description="RNA polymerase sigma factor 70 region 4 type 2" evidence="7">
    <location>
        <begin position="116"/>
        <end position="165"/>
    </location>
</feature>
<dbReference type="NCBIfam" id="TIGR02937">
    <property type="entry name" value="sigma70-ECF"/>
    <property type="match status" value="1"/>
</dbReference>
<feature type="compositionally biased region" description="Low complexity" evidence="5">
    <location>
        <begin position="335"/>
        <end position="356"/>
    </location>
</feature>
<keyword evidence="9" id="KW-1185">Reference proteome</keyword>
<sequence length="383" mass="39812">MERETGSCEGSADGSDARWQRIWSEREQLLKVARRRSVCVEDAEDAVHEAMVRAWERPDLDESRVGAWLTTVTMRLCVDRRRQVSRETDVQGLVPAASSQSSVEEAVCDRLEANWLAQRSSELPPRQAHALWLKSSNLDVAQVAEEMGLSYRTVESLLARGRRTLRRLLAGALSLGAWNWVTGRARTGGGAMATGVASTAATLTMLGLLPPGDTPREADGSRPATTRPVTPPVEHPDGSGRSAGAREPGPLGSGAAGAGWAQPGTGLPVAGVFALPGPGPVSVGVLGADTSPSSLIAGVRVPPEVPHASVAGRDASVPSTAAQGTDAPEAKVPAEPRASTPATPRTAPAVPKRTAPGTSSVRTPAEPSAPAVSRLESSTGDLP</sequence>
<dbReference type="Gene3D" id="1.10.10.10">
    <property type="entry name" value="Winged helix-like DNA-binding domain superfamily/Winged helix DNA-binding domain"/>
    <property type="match status" value="1"/>
</dbReference>
<gene>
    <name evidence="8" type="ORF">MMA15_20060</name>
</gene>
<dbReference type="InterPro" id="IPR007627">
    <property type="entry name" value="RNA_pol_sigma70_r2"/>
</dbReference>
<evidence type="ECO:0000259" key="6">
    <source>
        <dbReference type="Pfam" id="PF04542"/>
    </source>
</evidence>
<reference evidence="8" key="2">
    <citation type="journal article" date="2023" name="Int. J. Syst. Evol. Microbiol.">
        <title>Streptomyces marispadix sp. nov., isolated from marine beach sediment of the Northern Coast of Portugal.</title>
        <authorList>
            <person name="dos Santos J.D.N."/>
            <person name="Vitorino I.R."/>
            <person name="Kallscheuer N."/>
            <person name="Srivastava A."/>
            <person name="Krautwurst S."/>
            <person name="Marz M."/>
            <person name="Jogler C."/>
            <person name="Lobo Da Cunha A."/>
            <person name="Catita J."/>
            <person name="Goncalves H."/>
            <person name="Gonzalez I."/>
            <person name="Reyes F."/>
            <person name="Lage O.M."/>
        </authorList>
    </citation>
    <scope>NUCLEOTIDE SEQUENCE</scope>
    <source>
        <strain evidence="8">M600PL45_2</strain>
    </source>
</reference>
<evidence type="ECO:0000256" key="4">
    <source>
        <dbReference type="ARBA" id="ARBA00023163"/>
    </source>
</evidence>
<protein>
    <submittedName>
        <fullName evidence="8">Sigma-70 family RNA polymerase sigma factor</fullName>
    </submittedName>
</protein>
<dbReference type="InterPro" id="IPR014284">
    <property type="entry name" value="RNA_pol_sigma-70_dom"/>
</dbReference>
<dbReference type="Pfam" id="PF04542">
    <property type="entry name" value="Sigma70_r2"/>
    <property type="match status" value="1"/>
</dbReference>
<comment type="similarity">
    <text evidence="1">Belongs to the sigma-70 factor family. ECF subfamily.</text>
</comment>
<feature type="domain" description="RNA polymerase sigma-70 region 2" evidence="6">
    <location>
        <begin position="26"/>
        <end position="86"/>
    </location>
</feature>
<accession>A0ABS9T236</accession>
<evidence type="ECO:0000313" key="8">
    <source>
        <dbReference type="EMBL" id="MCH6162599.1"/>
    </source>
</evidence>
<keyword evidence="2" id="KW-0805">Transcription regulation</keyword>
<dbReference type="InterPro" id="IPR013324">
    <property type="entry name" value="RNA_pol_sigma_r3/r4-like"/>
</dbReference>
<dbReference type="PANTHER" id="PTHR43133">
    <property type="entry name" value="RNA POLYMERASE ECF-TYPE SIGMA FACTO"/>
    <property type="match status" value="1"/>
</dbReference>
<dbReference type="InterPro" id="IPR036388">
    <property type="entry name" value="WH-like_DNA-bd_sf"/>
</dbReference>
<dbReference type="InterPro" id="IPR013249">
    <property type="entry name" value="RNA_pol_sigma70_r4_t2"/>
</dbReference>
<evidence type="ECO:0000313" key="9">
    <source>
        <dbReference type="Proteomes" id="UP001166784"/>
    </source>
</evidence>
<reference evidence="8" key="1">
    <citation type="submission" date="2022-03" db="EMBL/GenBank/DDBJ databases">
        <authorList>
            <person name="Santos J.D.N."/>
            <person name="Kallscheuer N."/>
            <person name="Jogler C."/>
            <person name="Lage O.M."/>
        </authorList>
    </citation>
    <scope>NUCLEOTIDE SEQUENCE</scope>
    <source>
        <strain evidence="8">M600PL45_2</strain>
    </source>
</reference>
<keyword evidence="3" id="KW-0731">Sigma factor</keyword>
<dbReference type="RefSeq" id="WP_241061526.1">
    <property type="nucleotide sequence ID" value="NZ_JAKWJU010000002.1"/>
</dbReference>
<feature type="region of interest" description="Disordered" evidence="5">
    <location>
        <begin position="206"/>
        <end position="262"/>
    </location>
</feature>
<evidence type="ECO:0000256" key="3">
    <source>
        <dbReference type="ARBA" id="ARBA00023082"/>
    </source>
</evidence>
<dbReference type="EMBL" id="JAKWJU010000002">
    <property type="protein sequence ID" value="MCH6162599.1"/>
    <property type="molecule type" value="Genomic_DNA"/>
</dbReference>
<evidence type="ECO:0000259" key="7">
    <source>
        <dbReference type="Pfam" id="PF08281"/>
    </source>
</evidence>
<proteinExistence type="inferred from homology"/>
<dbReference type="InterPro" id="IPR039425">
    <property type="entry name" value="RNA_pol_sigma-70-like"/>
</dbReference>
<dbReference type="InterPro" id="IPR013325">
    <property type="entry name" value="RNA_pol_sigma_r2"/>
</dbReference>
<dbReference type="PANTHER" id="PTHR43133:SF25">
    <property type="entry name" value="RNA POLYMERASE SIGMA FACTOR RFAY-RELATED"/>
    <property type="match status" value="1"/>
</dbReference>
<dbReference type="Pfam" id="PF08281">
    <property type="entry name" value="Sigma70_r4_2"/>
    <property type="match status" value="1"/>
</dbReference>
<dbReference type="SUPFAM" id="SSF88659">
    <property type="entry name" value="Sigma3 and sigma4 domains of RNA polymerase sigma factors"/>
    <property type="match status" value="1"/>
</dbReference>
<dbReference type="Proteomes" id="UP001166784">
    <property type="component" value="Unassembled WGS sequence"/>
</dbReference>
<feature type="region of interest" description="Disordered" evidence="5">
    <location>
        <begin position="309"/>
        <end position="383"/>
    </location>
</feature>